<dbReference type="AlphaFoldDB" id="A0A166Y2N6"/>
<evidence type="ECO:0000313" key="5">
    <source>
        <dbReference type="Proteomes" id="UP000317257"/>
    </source>
</evidence>
<accession>A0A166Y2N6</accession>
<dbReference type="Proteomes" id="UP000243498">
    <property type="component" value="Unassembled WGS sequence"/>
</dbReference>
<keyword evidence="1" id="KW-0732">Signal</keyword>
<keyword evidence="4" id="KW-1185">Reference proteome</keyword>
<dbReference type="EMBL" id="SBHS01000060">
    <property type="protein sequence ID" value="TWU70825.1"/>
    <property type="molecule type" value="Genomic_DNA"/>
</dbReference>
<evidence type="ECO:0000313" key="2">
    <source>
        <dbReference type="EMBL" id="OAA36460.1"/>
    </source>
</evidence>
<reference evidence="2 4" key="1">
    <citation type="journal article" date="2016" name="Genome Biol. Evol.">
        <title>Divergent and convergent evolution of fungal pathogenicity.</title>
        <authorList>
            <person name="Shang Y."/>
            <person name="Xiao G."/>
            <person name="Zheng P."/>
            <person name="Cen K."/>
            <person name="Zhan S."/>
            <person name="Wang C."/>
        </authorList>
    </citation>
    <scope>NUCLEOTIDE SEQUENCE [LARGE SCALE GENOMIC DNA]</scope>
    <source>
        <strain evidence="2 4">RCEF 4871</strain>
    </source>
</reference>
<evidence type="ECO:0008006" key="6">
    <source>
        <dbReference type="Google" id="ProtNLM"/>
    </source>
</evidence>
<sequence length="112" mass="11881">MKFLTPAIVYASVAAAVALPQPATPPSAFKPCGSDVNACCEFSNGQTRACKTLTERVSTYNGFMDQCATAFRLPSCCTKKDTSTMVGNVLNNMLGTTIGKVQCYIPSASLRQ</sequence>
<name>A0A166Y2N6_METRR</name>
<comment type="caution">
    <text evidence="2">The sequence shown here is derived from an EMBL/GenBank/DDBJ whole genome shotgun (WGS) entry which is preliminary data.</text>
</comment>
<feature type="chain" id="PRO_5007882561" description="Hydrophobin" evidence="1">
    <location>
        <begin position="19"/>
        <end position="112"/>
    </location>
</feature>
<evidence type="ECO:0000256" key="1">
    <source>
        <dbReference type="SAM" id="SignalP"/>
    </source>
</evidence>
<proteinExistence type="predicted"/>
<accession>A0A5C6FYK8</accession>
<protein>
    <recommendedName>
        <fullName evidence="6">Hydrophobin</fullName>
    </recommendedName>
</protein>
<gene>
    <name evidence="3" type="ORF">ED733_000522</name>
    <name evidence="2" type="ORF">NOR_07539</name>
</gene>
<reference evidence="3" key="3">
    <citation type="journal article" date="2019" name="Microbiol. Resour. Announc.">
        <title>Genome Sequence of Metarhizium rileyi, a Microbial Control Agent for Lepidoptera.</title>
        <authorList>
            <person name="Binneck E."/>
            <person name="Lastra C.C.L."/>
            <person name="Sosa-Gomez D.R."/>
        </authorList>
    </citation>
    <scope>NUCLEOTIDE SEQUENCE</scope>
    <source>
        <strain evidence="3">Cep018-CH2</strain>
    </source>
</reference>
<reference evidence="5" key="2">
    <citation type="submission" date="2018-12" db="EMBL/GenBank/DDBJ databases">
        <title>The complete genome of Metarhizium rileyi, a key fungal pathogen of Lepidoptera.</title>
        <authorList>
            <person name="Binneck E."/>
            <person name="Lastra C.C.L."/>
            <person name="Sosa-Gomez D.R."/>
        </authorList>
    </citation>
    <scope>NUCLEOTIDE SEQUENCE [LARGE SCALE GENOMIC DNA]</scope>
    <source>
        <strain evidence="5">Cep018-CH2</strain>
    </source>
</reference>
<dbReference type="OrthoDB" id="10340302at2759"/>
<dbReference type="EMBL" id="AZHC01000035">
    <property type="protein sequence ID" value="OAA36460.1"/>
    <property type="molecule type" value="Genomic_DNA"/>
</dbReference>
<evidence type="ECO:0000313" key="4">
    <source>
        <dbReference type="Proteomes" id="UP000243498"/>
    </source>
</evidence>
<organism evidence="2 4">
    <name type="scientific">Metarhizium rileyi (strain RCEF 4871)</name>
    <name type="common">Nomuraea rileyi</name>
    <dbReference type="NCBI Taxonomy" id="1649241"/>
    <lineage>
        <taxon>Eukaryota</taxon>
        <taxon>Fungi</taxon>
        <taxon>Dikarya</taxon>
        <taxon>Ascomycota</taxon>
        <taxon>Pezizomycotina</taxon>
        <taxon>Sordariomycetes</taxon>
        <taxon>Hypocreomycetidae</taxon>
        <taxon>Hypocreales</taxon>
        <taxon>Clavicipitaceae</taxon>
        <taxon>Metarhizium</taxon>
    </lineage>
</organism>
<evidence type="ECO:0000313" key="3">
    <source>
        <dbReference type="EMBL" id="TWU70825.1"/>
    </source>
</evidence>
<dbReference type="Proteomes" id="UP000317257">
    <property type="component" value="Unassembled WGS sequence"/>
</dbReference>
<feature type="signal peptide" evidence="1">
    <location>
        <begin position="1"/>
        <end position="18"/>
    </location>
</feature>